<dbReference type="RefSeq" id="WP_089359913.1">
    <property type="nucleotide sequence ID" value="NZ_FZOG01000002.1"/>
</dbReference>
<dbReference type="Gene3D" id="1.10.287.950">
    <property type="entry name" value="Methyl-accepting chemotaxis protein"/>
    <property type="match status" value="1"/>
</dbReference>
<evidence type="ECO:0000259" key="12">
    <source>
        <dbReference type="PROSITE" id="PS50111"/>
    </source>
</evidence>
<dbReference type="InterPro" id="IPR024478">
    <property type="entry name" value="HlyB_4HB_MCP"/>
</dbReference>
<feature type="transmembrane region" description="Helical" evidence="11">
    <location>
        <begin position="12"/>
        <end position="32"/>
    </location>
</feature>
<dbReference type="InterPro" id="IPR003660">
    <property type="entry name" value="HAMP_dom"/>
</dbReference>
<reference evidence="15" key="1">
    <citation type="submission" date="2017-06" db="EMBL/GenBank/DDBJ databases">
        <authorList>
            <person name="Varghese N."/>
            <person name="Submissions S."/>
        </authorList>
    </citation>
    <scope>NUCLEOTIDE SEQUENCE [LARGE SCALE GENOMIC DNA]</scope>
    <source>
        <strain evidence="15">CIP 108523</strain>
    </source>
</reference>
<evidence type="ECO:0000313" key="15">
    <source>
        <dbReference type="Proteomes" id="UP000242915"/>
    </source>
</evidence>
<dbReference type="SMART" id="SM00304">
    <property type="entry name" value="HAMP"/>
    <property type="match status" value="1"/>
</dbReference>
<dbReference type="Pfam" id="PF00015">
    <property type="entry name" value="MCPsignal"/>
    <property type="match status" value="1"/>
</dbReference>
<protein>
    <submittedName>
        <fullName evidence="14">Methyl-accepting chemotaxis protein</fullName>
    </submittedName>
</protein>
<feature type="domain" description="Methyl-accepting transducer" evidence="12">
    <location>
        <begin position="270"/>
        <end position="506"/>
    </location>
</feature>
<dbReference type="InterPro" id="IPR004090">
    <property type="entry name" value="Chemotax_Me-accpt_rcpt"/>
</dbReference>
<proteinExistence type="inferred from homology"/>
<dbReference type="PANTHER" id="PTHR32089:SF120">
    <property type="entry name" value="METHYL-ACCEPTING CHEMOTAXIS PROTEIN TLPQ"/>
    <property type="match status" value="1"/>
</dbReference>
<evidence type="ECO:0000256" key="2">
    <source>
        <dbReference type="ARBA" id="ARBA00022475"/>
    </source>
</evidence>
<keyword evidence="6 11" id="KW-1133">Transmembrane helix</keyword>
<keyword evidence="4" id="KW-0145">Chemotaxis</keyword>
<evidence type="ECO:0000256" key="10">
    <source>
        <dbReference type="PROSITE-ProRule" id="PRU00284"/>
    </source>
</evidence>
<keyword evidence="3" id="KW-0488">Methylation</keyword>
<evidence type="ECO:0000313" key="14">
    <source>
        <dbReference type="EMBL" id="SNS36125.1"/>
    </source>
</evidence>
<dbReference type="Proteomes" id="UP000242915">
    <property type="component" value="Unassembled WGS sequence"/>
</dbReference>
<dbReference type="CDD" id="cd11386">
    <property type="entry name" value="MCP_signal"/>
    <property type="match status" value="1"/>
</dbReference>
<dbReference type="InterPro" id="IPR047347">
    <property type="entry name" value="YvaQ-like_sensor"/>
</dbReference>
<feature type="transmembrane region" description="Helical" evidence="11">
    <location>
        <begin position="191"/>
        <end position="211"/>
    </location>
</feature>
<feature type="domain" description="HAMP" evidence="13">
    <location>
        <begin position="213"/>
        <end position="265"/>
    </location>
</feature>
<dbReference type="SMART" id="SM00283">
    <property type="entry name" value="MA"/>
    <property type="match status" value="1"/>
</dbReference>
<dbReference type="PANTHER" id="PTHR32089">
    <property type="entry name" value="METHYL-ACCEPTING CHEMOTAXIS PROTEIN MCPB"/>
    <property type="match status" value="1"/>
</dbReference>
<accession>A0A239DU37</accession>
<keyword evidence="5 11" id="KW-0812">Transmembrane</keyword>
<dbReference type="GO" id="GO:0005886">
    <property type="term" value="C:plasma membrane"/>
    <property type="evidence" value="ECO:0007669"/>
    <property type="project" value="UniProtKB-SubCell"/>
</dbReference>
<keyword evidence="15" id="KW-1185">Reference proteome</keyword>
<dbReference type="PRINTS" id="PR00260">
    <property type="entry name" value="CHEMTRNSDUCR"/>
</dbReference>
<dbReference type="CDD" id="cd06225">
    <property type="entry name" value="HAMP"/>
    <property type="match status" value="1"/>
</dbReference>
<dbReference type="GO" id="GO:0004888">
    <property type="term" value="F:transmembrane signaling receptor activity"/>
    <property type="evidence" value="ECO:0007669"/>
    <property type="project" value="InterPro"/>
</dbReference>
<evidence type="ECO:0000259" key="13">
    <source>
        <dbReference type="PROSITE" id="PS50885"/>
    </source>
</evidence>
<evidence type="ECO:0000256" key="4">
    <source>
        <dbReference type="ARBA" id="ARBA00022500"/>
    </source>
</evidence>
<comment type="subcellular location">
    <subcellularLocation>
        <location evidence="1">Cell membrane</location>
        <topology evidence="1">Multi-pass membrane protein</topology>
    </subcellularLocation>
</comment>
<dbReference type="Pfam" id="PF12729">
    <property type="entry name" value="4HB_MCP_1"/>
    <property type="match status" value="1"/>
</dbReference>
<dbReference type="GO" id="GO:0007165">
    <property type="term" value="P:signal transduction"/>
    <property type="evidence" value="ECO:0007669"/>
    <property type="project" value="UniProtKB-KW"/>
</dbReference>
<dbReference type="Pfam" id="PF00672">
    <property type="entry name" value="HAMP"/>
    <property type="match status" value="1"/>
</dbReference>
<keyword evidence="8 10" id="KW-0807">Transducer</keyword>
<evidence type="ECO:0000256" key="7">
    <source>
        <dbReference type="ARBA" id="ARBA00023136"/>
    </source>
</evidence>
<keyword evidence="2" id="KW-1003">Cell membrane</keyword>
<dbReference type="EMBL" id="FZOG01000002">
    <property type="protein sequence ID" value="SNS36125.1"/>
    <property type="molecule type" value="Genomic_DNA"/>
</dbReference>
<organism evidence="14 15">
    <name type="scientific">Pseudomonas segetis</name>
    <dbReference type="NCBI Taxonomy" id="298908"/>
    <lineage>
        <taxon>Bacteria</taxon>
        <taxon>Pseudomonadati</taxon>
        <taxon>Pseudomonadota</taxon>
        <taxon>Gammaproteobacteria</taxon>
        <taxon>Pseudomonadales</taxon>
        <taxon>Pseudomonadaceae</taxon>
        <taxon>Pseudomonas</taxon>
    </lineage>
</organism>
<evidence type="ECO:0000256" key="6">
    <source>
        <dbReference type="ARBA" id="ARBA00022989"/>
    </source>
</evidence>
<evidence type="ECO:0000256" key="1">
    <source>
        <dbReference type="ARBA" id="ARBA00004651"/>
    </source>
</evidence>
<evidence type="ECO:0000256" key="5">
    <source>
        <dbReference type="ARBA" id="ARBA00022692"/>
    </source>
</evidence>
<keyword evidence="7 11" id="KW-0472">Membrane</keyword>
<gene>
    <name evidence="14" type="ORF">SAMN05216255_2447</name>
</gene>
<dbReference type="InterPro" id="IPR004089">
    <property type="entry name" value="MCPsignal_dom"/>
</dbReference>
<name>A0A239DU37_9PSED</name>
<evidence type="ECO:0000256" key="8">
    <source>
        <dbReference type="ARBA" id="ARBA00023224"/>
    </source>
</evidence>
<evidence type="ECO:0000256" key="3">
    <source>
        <dbReference type="ARBA" id="ARBA00022481"/>
    </source>
</evidence>
<comment type="similarity">
    <text evidence="9">Belongs to the methyl-accepting chemotaxis (MCP) protein family.</text>
</comment>
<evidence type="ECO:0000256" key="9">
    <source>
        <dbReference type="ARBA" id="ARBA00029447"/>
    </source>
</evidence>
<dbReference type="FunFam" id="1.10.287.950:FF:000001">
    <property type="entry name" value="Methyl-accepting chemotaxis sensory transducer"/>
    <property type="match status" value="1"/>
</dbReference>
<dbReference type="PROSITE" id="PS50885">
    <property type="entry name" value="HAMP"/>
    <property type="match status" value="1"/>
</dbReference>
<dbReference type="PROSITE" id="PS50111">
    <property type="entry name" value="CHEMOTAXIS_TRANSDUC_2"/>
    <property type="match status" value="1"/>
</dbReference>
<sequence length="542" mass="58011">MILRRLKLAPRSVICFGFFCLIIVAIGLLSLYQANKLNDFEMYVEVNVLSSIRIVGEVGEEFARIRANNARLRNPIEPKARTTKALNDIKQARVRISGLMKSLLPFVTTAGGREAYDAFVKTRDAYTVVQDRYLATIEAGQLEAAVDLSSSEMRQAAQKVQSALDGLTKVNQEKARQAGIEADVIYLQAQIMVWVSIAIGFAATVILALLYTRSLTVPIGYSLVIAERIAANDLSQQITVDGSDEPARLIAALATMQAKLREALATISDSSTQLAATSEEMHAVTEGAAQTIQRQGHEIEMAATAVNEMSAAVEEVASNASSTSQMTSQSSDAAAAGKAQVDETVSAINLVVSNVEATSSEVQSLVVMATDISKVLDVIRAIAEQTNLLALNAAIEAARAGEAGRGFAVVADEVRALAHRTQQSTHEIEQMVSSIQTGTSNAVLSMSQTNAQAQKTLEMAHSAGRALVDITESLTQINERNFMIATAAEEQAQVAREVDRNLVSIRDFSGETSEGASQTALATAELSTLATGLNQLTKQFKI</sequence>
<dbReference type="CDD" id="cd19411">
    <property type="entry name" value="MCP2201-like_sensor"/>
    <property type="match status" value="1"/>
</dbReference>
<dbReference type="SUPFAM" id="SSF58104">
    <property type="entry name" value="Methyl-accepting chemotaxis protein (MCP) signaling domain"/>
    <property type="match status" value="1"/>
</dbReference>
<dbReference type="AlphaFoldDB" id="A0A239DU37"/>
<evidence type="ECO:0000256" key="11">
    <source>
        <dbReference type="SAM" id="Phobius"/>
    </source>
</evidence>
<dbReference type="GO" id="GO:0006935">
    <property type="term" value="P:chemotaxis"/>
    <property type="evidence" value="ECO:0007669"/>
    <property type="project" value="UniProtKB-KW"/>
</dbReference>